<reference evidence="7 8" key="1">
    <citation type="submission" date="2015-06" db="EMBL/GenBank/DDBJ databases">
        <title>Survival trade-offs in plant roots during colonization by closely related pathogenic and mutualistic fungi.</title>
        <authorList>
            <person name="Hacquard S."/>
            <person name="Kracher B."/>
            <person name="Hiruma K."/>
            <person name="Weinman A."/>
            <person name="Muench P."/>
            <person name="Garrido Oter R."/>
            <person name="Ver Loren van Themaat E."/>
            <person name="Dallerey J.-F."/>
            <person name="Damm U."/>
            <person name="Henrissat B."/>
            <person name="Lespinet O."/>
            <person name="Thon M."/>
            <person name="Kemen E."/>
            <person name="McHardy A.C."/>
            <person name="Schulze-Lefert P."/>
            <person name="O'Connell R.J."/>
        </authorList>
    </citation>
    <scope>NUCLEOTIDE SEQUENCE [LARGE SCALE GENOMIC DNA]</scope>
    <source>
        <strain evidence="7 8">MAFF 238704</strain>
    </source>
</reference>
<keyword evidence="2 6" id="KW-0812">Transmembrane</keyword>
<evidence type="ECO:0000256" key="3">
    <source>
        <dbReference type="ARBA" id="ARBA00022989"/>
    </source>
</evidence>
<evidence type="ECO:0000313" key="8">
    <source>
        <dbReference type="Proteomes" id="UP000076584"/>
    </source>
</evidence>
<feature type="transmembrane region" description="Helical" evidence="6">
    <location>
        <begin position="315"/>
        <end position="336"/>
    </location>
</feature>
<dbReference type="Proteomes" id="UP000076584">
    <property type="component" value="Unassembled WGS sequence"/>
</dbReference>
<feature type="transmembrane region" description="Helical" evidence="6">
    <location>
        <begin position="411"/>
        <end position="432"/>
    </location>
</feature>
<evidence type="ECO:0000256" key="6">
    <source>
        <dbReference type="SAM" id="Phobius"/>
    </source>
</evidence>
<feature type="region of interest" description="Disordered" evidence="5">
    <location>
        <begin position="62"/>
        <end position="81"/>
    </location>
</feature>
<evidence type="ECO:0000256" key="2">
    <source>
        <dbReference type="ARBA" id="ARBA00022692"/>
    </source>
</evidence>
<feature type="transmembrane region" description="Helical" evidence="6">
    <location>
        <begin position="280"/>
        <end position="303"/>
    </location>
</feature>
<dbReference type="InterPro" id="IPR038665">
    <property type="entry name" value="Voltage-dep_anion_channel_sf"/>
</dbReference>
<dbReference type="GO" id="GO:0015140">
    <property type="term" value="F:malate transmembrane transporter activity"/>
    <property type="evidence" value="ECO:0007669"/>
    <property type="project" value="InterPro"/>
</dbReference>
<dbReference type="STRING" id="1573173.A0A162PP06"/>
<dbReference type="Gene3D" id="1.50.10.150">
    <property type="entry name" value="Voltage-dependent anion channel"/>
    <property type="match status" value="1"/>
</dbReference>
<dbReference type="EMBL" id="LFIW01000240">
    <property type="protein sequence ID" value="KZL87395.1"/>
    <property type="molecule type" value="Genomic_DNA"/>
</dbReference>
<organism evidence="7 8">
    <name type="scientific">Colletotrichum incanum</name>
    <name type="common">Soybean anthracnose fungus</name>
    <dbReference type="NCBI Taxonomy" id="1573173"/>
    <lineage>
        <taxon>Eukaryota</taxon>
        <taxon>Fungi</taxon>
        <taxon>Dikarya</taxon>
        <taxon>Ascomycota</taxon>
        <taxon>Pezizomycotina</taxon>
        <taxon>Sordariomycetes</taxon>
        <taxon>Hypocreomycetidae</taxon>
        <taxon>Glomerellales</taxon>
        <taxon>Glomerellaceae</taxon>
        <taxon>Colletotrichum</taxon>
        <taxon>Colletotrichum spaethianum species complex</taxon>
    </lineage>
</organism>
<feature type="transmembrane region" description="Helical" evidence="6">
    <location>
        <begin position="180"/>
        <end position="196"/>
    </location>
</feature>
<proteinExistence type="predicted"/>
<protein>
    <submittedName>
        <fullName evidence="7">C4-dicarboxylate transporter malic acid transporter</fullName>
    </submittedName>
</protein>
<dbReference type="PANTHER" id="PTHR31162:SF0">
    <property type="entry name" value="MALIC ACID TRANSPORT PROTEIN"/>
    <property type="match status" value="1"/>
</dbReference>
<dbReference type="CDD" id="cd09317">
    <property type="entry name" value="TDT_Mae1_like"/>
    <property type="match status" value="1"/>
</dbReference>
<evidence type="ECO:0000313" key="7">
    <source>
        <dbReference type="EMBL" id="KZL87395.1"/>
    </source>
</evidence>
<keyword evidence="4 6" id="KW-0472">Membrane</keyword>
<feature type="non-terminal residue" evidence="7">
    <location>
        <position position="1"/>
    </location>
</feature>
<feature type="transmembrane region" description="Helical" evidence="6">
    <location>
        <begin position="438"/>
        <end position="464"/>
    </location>
</feature>
<dbReference type="AlphaFoldDB" id="A0A162PP06"/>
<keyword evidence="8" id="KW-1185">Reference proteome</keyword>
<dbReference type="PANTHER" id="PTHR31162">
    <property type="entry name" value="MALIC ACID TRANSPORT PROTEIN-RELATED"/>
    <property type="match status" value="1"/>
</dbReference>
<feature type="transmembrane region" description="Helical" evidence="6">
    <location>
        <begin position="139"/>
        <end position="160"/>
    </location>
</feature>
<evidence type="ECO:0000256" key="5">
    <source>
        <dbReference type="SAM" id="MobiDB-lite"/>
    </source>
</evidence>
<gene>
    <name evidence="7" type="ORF">CI238_12501</name>
</gene>
<dbReference type="GO" id="GO:0016020">
    <property type="term" value="C:membrane"/>
    <property type="evidence" value="ECO:0007669"/>
    <property type="project" value="UniProtKB-SubCell"/>
</dbReference>
<sequence length="478" mass="52688">LHGCSDVGRLSFGISRKETHQKNRHQHQFSSALKRPTQNLQPVNVESTTMAPVDEEANISKASTRTRGEGQISDEPSPTGLMATLSRTKSRTNTILEKVSLRERIHHFTFAWYTLTMSTGGIALLLAETPHRFRGLDTIGLVVFFLDIVLIFLITAALCLRFSFFRKTPAKAITHPSESLFIPTFFLSVAAALSNIQHYGVPKCGPWLIATLKVCFWVYLVATFFLSVGMYHLLFTGRRRLSLDSMTPAWILPIFPVMLSGTLAAFMAPSQPPNQAAAMLGAGLAAQGLGFLISAFMYATYLSRLMTIGLPVQRPGMFIAVGPPSFTAAALVSMGAQVPRLISTTDSFISDSLRSVAYLTDMENPGTIAFAVRAMALFSAVFLWGLSFWFFSSACLSTLFGMPDHSFHLSWWSFVFPNVGFAIATIRIGEAFGSEGLLWFATVFTVILIAVWLFVGFCCARAVIRRKLVWPGRDEDSD</sequence>
<dbReference type="InterPro" id="IPR030185">
    <property type="entry name" value="Mae1"/>
</dbReference>
<comment type="caution">
    <text evidence="7">The sequence shown here is derived from an EMBL/GenBank/DDBJ whole genome shotgun (WGS) entry which is preliminary data.</text>
</comment>
<feature type="transmembrane region" description="Helical" evidence="6">
    <location>
        <begin position="216"/>
        <end position="235"/>
    </location>
</feature>
<accession>A0A162PP06</accession>
<keyword evidence="3 6" id="KW-1133">Transmembrane helix</keyword>
<feature type="transmembrane region" description="Helical" evidence="6">
    <location>
        <begin position="110"/>
        <end position="127"/>
    </location>
</feature>
<feature type="transmembrane region" description="Helical" evidence="6">
    <location>
        <begin position="368"/>
        <end position="391"/>
    </location>
</feature>
<feature type="transmembrane region" description="Helical" evidence="6">
    <location>
        <begin position="247"/>
        <end position="268"/>
    </location>
</feature>
<evidence type="ECO:0000256" key="1">
    <source>
        <dbReference type="ARBA" id="ARBA00004141"/>
    </source>
</evidence>
<evidence type="ECO:0000256" key="4">
    <source>
        <dbReference type="ARBA" id="ARBA00023136"/>
    </source>
</evidence>
<comment type="subcellular location">
    <subcellularLocation>
        <location evidence="1">Membrane</location>
        <topology evidence="1">Multi-pass membrane protein</topology>
    </subcellularLocation>
</comment>
<dbReference type="InterPro" id="IPR004695">
    <property type="entry name" value="SLAC1/Mae1/Ssu1/TehA"/>
</dbReference>
<dbReference type="Pfam" id="PF03595">
    <property type="entry name" value="SLAC1"/>
    <property type="match status" value="1"/>
</dbReference>
<name>A0A162PP06_COLIC</name>